<sequence length="246" mass="24881">MSRPDRSKPSLLQTPRRVVLAAAALAALTAATIIGAGCMTTPKATTPVAPVARSDAASVPVAVVAASAVSGVSGAVVPASTPTPAPASAAPNPGQVSLTQAQGEGRSRFVLVRWQEPGAAPKELPPAEGDGEDPSNPPISIEFSAGLEAASGVASGYSGCNRFTGPYEKLVSGMRFGALVSTRVACDPARMQLENDFLEALKSPLATVGMQPSSAGAQGRQVIWKTAGGALLQFAEHPLPPRGQSH</sequence>
<dbReference type="Gene3D" id="2.40.128.270">
    <property type="match status" value="1"/>
</dbReference>
<gene>
    <name evidence="3" type="ORF">PSS4_v1_2290008</name>
    <name evidence="4" type="ORF">RUN1985_v1_210072</name>
</gene>
<protein>
    <recommendedName>
        <fullName evidence="2">DUF306 domain-containing protein</fullName>
    </recommendedName>
</protein>
<organism evidence="3">
    <name type="scientific">Ralstonia solanacearum</name>
    <name type="common">Pseudomonas solanacearum</name>
    <dbReference type="NCBI Taxonomy" id="305"/>
    <lineage>
        <taxon>Bacteria</taxon>
        <taxon>Pseudomonadati</taxon>
        <taxon>Pseudomonadota</taxon>
        <taxon>Betaproteobacteria</taxon>
        <taxon>Burkholderiales</taxon>
        <taxon>Burkholderiaceae</taxon>
        <taxon>Ralstonia</taxon>
        <taxon>Ralstonia solanacearum species complex</taxon>
    </lineage>
</organism>
<dbReference type="InterPro" id="IPR053147">
    <property type="entry name" value="Hsp_HslJ-like"/>
</dbReference>
<keyword evidence="1" id="KW-0732">Signal</keyword>
<dbReference type="PANTHER" id="PTHR35535">
    <property type="entry name" value="HEAT SHOCK PROTEIN HSLJ"/>
    <property type="match status" value="1"/>
</dbReference>
<feature type="signal peptide" evidence="1">
    <location>
        <begin position="1"/>
        <end position="36"/>
    </location>
</feature>
<dbReference type="InterPro" id="IPR006311">
    <property type="entry name" value="TAT_signal"/>
</dbReference>
<feature type="chain" id="PRO_5013467141" description="DUF306 domain-containing protein" evidence="1">
    <location>
        <begin position="37"/>
        <end position="246"/>
    </location>
</feature>
<evidence type="ECO:0000313" key="4">
    <source>
        <dbReference type="EMBL" id="CUV28446.1"/>
    </source>
</evidence>
<proteinExistence type="predicted"/>
<dbReference type="InterPro" id="IPR038670">
    <property type="entry name" value="HslJ-like_sf"/>
</dbReference>
<name>A0A0S4UG26_RALSL</name>
<evidence type="ECO:0000259" key="2">
    <source>
        <dbReference type="Pfam" id="PF03724"/>
    </source>
</evidence>
<dbReference type="PROSITE" id="PS51318">
    <property type="entry name" value="TAT"/>
    <property type="match status" value="1"/>
</dbReference>
<evidence type="ECO:0000313" key="3">
    <source>
        <dbReference type="EMBL" id="CUV21153.1"/>
    </source>
</evidence>
<dbReference type="AlphaFoldDB" id="A0A0S4UG26"/>
<dbReference type="PANTHER" id="PTHR35535:SF1">
    <property type="entry name" value="HEAT SHOCK PROTEIN HSLJ"/>
    <property type="match status" value="1"/>
</dbReference>
<dbReference type="EMBL" id="LN899824">
    <property type="protein sequence ID" value="CUV28446.1"/>
    <property type="molecule type" value="Genomic_DNA"/>
</dbReference>
<accession>A0A0S4UG26</accession>
<dbReference type="EMBL" id="LN899821">
    <property type="protein sequence ID" value="CUV21153.1"/>
    <property type="molecule type" value="Genomic_DNA"/>
</dbReference>
<reference evidence="3" key="1">
    <citation type="submission" date="2015-10" db="EMBL/GenBank/DDBJ databases">
        <authorList>
            <person name="Gilbert D.G."/>
        </authorList>
    </citation>
    <scope>NUCLEOTIDE SEQUENCE</scope>
    <source>
        <strain evidence="3">Phyl III-seqv23</strain>
    </source>
</reference>
<dbReference type="InterPro" id="IPR005184">
    <property type="entry name" value="DUF306_Meta_HslJ"/>
</dbReference>
<evidence type="ECO:0000256" key="1">
    <source>
        <dbReference type="SAM" id="SignalP"/>
    </source>
</evidence>
<dbReference type="Pfam" id="PF03724">
    <property type="entry name" value="META"/>
    <property type="match status" value="1"/>
</dbReference>
<feature type="domain" description="DUF306" evidence="2">
    <location>
        <begin position="132"/>
        <end position="220"/>
    </location>
</feature>